<dbReference type="Pfam" id="PF25876">
    <property type="entry name" value="HH_MFP_RND"/>
    <property type="match status" value="1"/>
</dbReference>
<dbReference type="Pfam" id="PF25917">
    <property type="entry name" value="BSH_RND"/>
    <property type="match status" value="1"/>
</dbReference>
<evidence type="ECO:0000259" key="7">
    <source>
        <dbReference type="Pfam" id="PF25917"/>
    </source>
</evidence>
<keyword evidence="3" id="KW-0813">Transport</keyword>
<dbReference type="Pfam" id="PF25954">
    <property type="entry name" value="Beta-barrel_RND_2"/>
    <property type="match status" value="1"/>
</dbReference>
<evidence type="ECO:0000256" key="1">
    <source>
        <dbReference type="ARBA" id="ARBA00004196"/>
    </source>
</evidence>
<feature type="domain" description="Multidrug resistance protein MdtA-like barrel-sandwich hybrid" evidence="7">
    <location>
        <begin position="50"/>
        <end position="186"/>
    </location>
</feature>
<dbReference type="PANTHER" id="PTHR30469">
    <property type="entry name" value="MULTIDRUG RESISTANCE PROTEIN MDTA"/>
    <property type="match status" value="1"/>
</dbReference>
<dbReference type="SUPFAM" id="SSF111369">
    <property type="entry name" value="HlyD-like secretion proteins"/>
    <property type="match status" value="1"/>
</dbReference>
<name>A0ABM6LW22_9GAMM</name>
<organism evidence="10 11">
    <name type="scientific">Idiomarina piscisalsi</name>
    <dbReference type="NCBI Taxonomy" id="1096243"/>
    <lineage>
        <taxon>Bacteria</taxon>
        <taxon>Pseudomonadati</taxon>
        <taxon>Pseudomonadota</taxon>
        <taxon>Gammaproteobacteria</taxon>
        <taxon>Alteromonadales</taxon>
        <taxon>Idiomarinaceae</taxon>
        <taxon>Idiomarina</taxon>
    </lineage>
</organism>
<keyword evidence="5" id="KW-0732">Signal</keyword>
<dbReference type="Proteomes" id="UP000197717">
    <property type="component" value="Chromosome"/>
</dbReference>
<dbReference type="Gene3D" id="2.40.50.100">
    <property type="match status" value="1"/>
</dbReference>
<evidence type="ECO:0000259" key="8">
    <source>
        <dbReference type="Pfam" id="PF25954"/>
    </source>
</evidence>
<feature type="domain" description="CusB-like beta-barrel" evidence="8">
    <location>
        <begin position="198"/>
        <end position="268"/>
    </location>
</feature>
<evidence type="ECO:0000256" key="4">
    <source>
        <dbReference type="SAM" id="MobiDB-lite"/>
    </source>
</evidence>
<protein>
    <submittedName>
        <fullName evidence="10">Efflux transporter periplasmic adaptor subunit</fullName>
    </submittedName>
</protein>
<feature type="signal peptide" evidence="5">
    <location>
        <begin position="1"/>
        <end position="25"/>
    </location>
</feature>
<feature type="domain" description="Multidrug resistance protein MdtA-like C-terminal permuted SH3" evidence="9">
    <location>
        <begin position="273"/>
        <end position="328"/>
    </location>
</feature>
<feature type="region of interest" description="Disordered" evidence="4">
    <location>
        <begin position="124"/>
        <end position="145"/>
    </location>
</feature>
<gene>
    <name evidence="10" type="ORF">CEW91_11105</name>
</gene>
<dbReference type="RefSeq" id="WP_088769051.1">
    <property type="nucleotide sequence ID" value="NZ_CP022133.1"/>
</dbReference>
<feature type="chain" id="PRO_5045864741" evidence="5">
    <location>
        <begin position="26"/>
        <end position="337"/>
    </location>
</feature>
<keyword evidence="11" id="KW-1185">Reference proteome</keyword>
<dbReference type="PANTHER" id="PTHR30469:SF18">
    <property type="entry name" value="RESISTANCE-NODULATION-CELL DIVISION (RND) EFFLUX MEMBRANE FUSION PROTEIN-RELATED"/>
    <property type="match status" value="1"/>
</dbReference>
<dbReference type="EMBL" id="CP022133">
    <property type="protein sequence ID" value="ASG66649.1"/>
    <property type="molecule type" value="Genomic_DNA"/>
</dbReference>
<evidence type="ECO:0000256" key="2">
    <source>
        <dbReference type="ARBA" id="ARBA00009477"/>
    </source>
</evidence>
<evidence type="ECO:0000259" key="6">
    <source>
        <dbReference type="Pfam" id="PF25876"/>
    </source>
</evidence>
<reference evidence="10 11" key="1">
    <citation type="submission" date="2017-06" db="EMBL/GenBank/DDBJ databases">
        <title>Complete genome sequence of Idiomarina piscisalsi strain 10PY1A isolated from soil of Soudi Arabia.</title>
        <authorList>
            <person name="Kim M.-C."/>
            <person name="Jung B.K."/>
            <person name="Budiyanto F."/>
            <person name="Nzila A."/>
            <person name="Shin J.-H."/>
        </authorList>
    </citation>
    <scope>NUCLEOTIDE SEQUENCE [LARGE SCALE GENOMIC DNA]</scope>
    <source>
        <strain evidence="10 11">10PY1A</strain>
    </source>
</reference>
<dbReference type="Gene3D" id="1.10.287.470">
    <property type="entry name" value="Helix hairpin bin"/>
    <property type="match status" value="1"/>
</dbReference>
<evidence type="ECO:0000313" key="11">
    <source>
        <dbReference type="Proteomes" id="UP000197717"/>
    </source>
</evidence>
<accession>A0ABM6LW22</accession>
<feature type="domain" description="Multidrug resistance protein MdtA-like alpha-helical hairpin" evidence="6">
    <location>
        <begin position="91"/>
        <end position="160"/>
    </location>
</feature>
<dbReference type="Pfam" id="PF25967">
    <property type="entry name" value="RND-MFP_C"/>
    <property type="match status" value="1"/>
</dbReference>
<dbReference type="Gene3D" id="2.40.420.20">
    <property type="match status" value="1"/>
</dbReference>
<sequence length="337" mass="36662">MKTDIFKSALTAFLLAGLLGSPALAQESFTVIKQPINEALSLEGVVEAINQSTVSAQTSGTIVELPVDVDDAVAANQLIVRLDATEQKARLNRAEANLESAQATLSDAQKRFKRISELYEQNVASEAEKDEAETQLETRKAGVSDAKAAVEEAQKQLSYTEVRAPYAGIVTERFVELGESVQPGQPLMSGLSLEQLRVVTELPQQYASYVRDNRKADVVTDDGRELSIASMTFYPYASEQSHTFRLRLNLHDPEGALFPGMLVKVKVAVGERNALLVPKNALLIEGEFRGVYVLGESDTPQLRQVRVGERTNGQVEILAGLAEGEQVLASAEAMLDE</sequence>
<comment type="subcellular location">
    <subcellularLocation>
        <location evidence="1">Cell envelope</location>
    </subcellularLocation>
</comment>
<dbReference type="InterPro" id="IPR006143">
    <property type="entry name" value="RND_pump_MFP"/>
</dbReference>
<comment type="similarity">
    <text evidence="2">Belongs to the membrane fusion protein (MFP) (TC 8.A.1) family.</text>
</comment>
<dbReference type="InterPro" id="IPR058627">
    <property type="entry name" value="MdtA-like_C"/>
</dbReference>
<dbReference type="InterPro" id="IPR058625">
    <property type="entry name" value="MdtA-like_BSH"/>
</dbReference>
<evidence type="ECO:0000259" key="9">
    <source>
        <dbReference type="Pfam" id="PF25967"/>
    </source>
</evidence>
<dbReference type="Gene3D" id="2.40.30.170">
    <property type="match status" value="1"/>
</dbReference>
<evidence type="ECO:0000256" key="5">
    <source>
        <dbReference type="SAM" id="SignalP"/>
    </source>
</evidence>
<dbReference type="InterPro" id="IPR058792">
    <property type="entry name" value="Beta-barrel_RND_2"/>
</dbReference>
<feature type="compositionally biased region" description="Basic and acidic residues" evidence="4">
    <location>
        <begin position="136"/>
        <end position="145"/>
    </location>
</feature>
<dbReference type="NCBIfam" id="TIGR01730">
    <property type="entry name" value="RND_mfp"/>
    <property type="match status" value="1"/>
</dbReference>
<evidence type="ECO:0000256" key="3">
    <source>
        <dbReference type="ARBA" id="ARBA00022448"/>
    </source>
</evidence>
<dbReference type="InterPro" id="IPR058624">
    <property type="entry name" value="MdtA-like_HH"/>
</dbReference>
<proteinExistence type="inferred from homology"/>
<evidence type="ECO:0000313" key="10">
    <source>
        <dbReference type="EMBL" id="ASG66649.1"/>
    </source>
</evidence>